<dbReference type="PRINTS" id="PR00458">
    <property type="entry name" value="PEROXIDASE"/>
</dbReference>
<accession>A0A803QTA6</accession>
<evidence type="ECO:0000256" key="4">
    <source>
        <dbReference type="ARBA" id="ARBA00012313"/>
    </source>
</evidence>
<evidence type="ECO:0000256" key="1">
    <source>
        <dbReference type="ARBA" id="ARBA00000189"/>
    </source>
</evidence>
<dbReference type="EnsemblPlants" id="novel_model_1131_5bd9a17a.1.5bd9b135">
    <property type="protein sequence ID" value="cds.novel_model_1131_5bd9a17a.1.5bd9b135"/>
    <property type="gene ID" value="novel_gene_634_5bd9a17a"/>
</dbReference>
<dbReference type="EMBL" id="UZAU01000019">
    <property type="status" value="NOT_ANNOTATED_CDS"/>
    <property type="molecule type" value="Genomic_DNA"/>
</dbReference>
<evidence type="ECO:0000256" key="13">
    <source>
        <dbReference type="PIRSR" id="PIRSR600823-1"/>
    </source>
</evidence>
<reference evidence="19" key="2">
    <citation type="submission" date="2021-03" db="UniProtKB">
        <authorList>
            <consortium name="EnsemblPlants"/>
        </authorList>
    </citation>
    <scope>IDENTIFICATION</scope>
</reference>
<dbReference type="Proteomes" id="UP000596661">
    <property type="component" value="Chromosome 1"/>
</dbReference>
<evidence type="ECO:0000256" key="5">
    <source>
        <dbReference type="ARBA" id="ARBA00022559"/>
    </source>
</evidence>
<protein>
    <recommendedName>
        <fullName evidence="4">peroxidase</fullName>
        <ecNumber evidence="4">1.11.1.7</ecNumber>
    </recommendedName>
</protein>
<keyword evidence="7 14" id="KW-0479">Metal-binding</keyword>
<dbReference type="GO" id="GO:0042744">
    <property type="term" value="P:hydrogen peroxide catabolic process"/>
    <property type="evidence" value="ECO:0007669"/>
    <property type="project" value="UniProtKB-KW"/>
</dbReference>
<feature type="binding site" evidence="14">
    <location>
        <position position="57"/>
    </location>
    <ligand>
        <name>Ca(2+)</name>
        <dbReference type="ChEBI" id="CHEBI:29108"/>
        <label>1</label>
    </ligand>
</feature>
<keyword evidence="10" id="KW-0408">Iron</keyword>
<dbReference type="PANTHER" id="PTHR31388:SF270">
    <property type="entry name" value="PEROXIDASE 22-RELATED"/>
    <property type="match status" value="1"/>
</dbReference>
<dbReference type="Gene3D" id="1.10.520.10">
    <property type="match status" value="1"/>
</dbReference>
<dbReference type="PRINTS" id="PR00461">
    <property type="entry name" value="PLPEROXIDASE"/>
</dbReference>
<organism evidence="19 20">
    <name type="scientific">Cannabis sativa</name>
    <name type="common">Hemp</name>
    <name type="synonym">Marijuana</name>
    <dbReference type="NCBI Taxonomy" id="3483"/>
    <lineage>
        <taxon>Eukaryota</taxon>
        <taxon>Viridiplantae</taxon>
        <taxon>Streptophyta</taxon>
        <taxon>Embryophyta</taxon>
        <taxon>Tracheophyta</taxon>
        <taxon>Spermatophyta</taxon>
        <taxon>Magnoliopsida</taxon>
        <taxon>eudicotyledons</taxon>
        <taxon>Gunneridae</taxon>
        <taxon>Pentapetalae</taxon>
        <taxon>rosids</taxon>
        <taxon>fabids</taxon>
        <taxon>Rosales</taxon>
        <taxon>Cannabaceae</taxon>
        <taxon>Cannabis</taxon>
    </lineage>
</organism>
<dbReference type="OMA" id="YLIMANL"/>
<dbReference type="GO" id="GO:0046872">
    <property type="term" value="F:metal ion binding"/>
    <property type="evidence" value="ECO:0007669"/>
    <property type="project" value="UniProtKB-KW"/>
</dbReference>
<dbReference type="PANTHER" id="PTHR31388">
    <property type="entry name" value="PEROXIDASE 72-RELATED"/>
    <property type="match status" value="1"/>
</dbReference>
<keyword evidence="8 14" id="KW-0106">Calcium</keyword>
<dbReference type="InterPro" id="IPR000823">
    <property type="entry name" value="Peroxidase_pln"/>
</dbReference>
<comment type="similarity">
    <text evidence="17">Belongs to the peroxidase family.</text>
</comment>
<keyword evidence="9" id="KW-0560">Oxidoreductase</keyword>
<keyword evidence="12" id="KW-0376">Hydrogen peroxide</keyword>
<dbReference type="Gramene" id="novel_model_1131_5bd9a17a.1.5bd9b135">
    <property type="protein sequence ID" value="cds.novel_model_1131_5bd9a17a.1.5bd9b135"/>
    <property type="gene ID" value="novel_gene_634_5bd9a17a"/>
</dbReference>
<keyword evidence="20" id="KW-1185">Reference proteome</keyword>
<evidence type="ECO:0000256" key="16">
    <source>
        <dbReference type="PIRSR" id="PIRSR600823-5"/>
    </source>
</evidence>
<dbReference type="SUPFAM" id="SSF48113">
    <property type="entry name" value="Heme-dependent peroxidases"/>
    <property type="match status" value="1"/>
</dbReference>
<feature type="binding site" evidence="14">
    <location>
        <position position="41"/>
    </location>
    <ligand>
        <name>Ca(2+)</name>
        <dbReference type="ChEBI" id="CHEBI:29108"/>
        <label>1</label>
    </ligand>
</feature>
<feature type="disulfide bond" evidence="16">
    <location>
        <begin position="4"/>
        <end position="84"/>
    </location>
</feature>
<sequence length="109" mass="11560">MQSCPSVTNIVGGVIQQALQTDPRIAASLIRLHFHDCFVIGCDGSLLLDSTDTIVSEKEGFGNINLARGFEVVVNIKTAVENACPGVVSCADILAIAAEEFVRLVNTNN</sequence>
<name>A0A803QTA5_CANSA</name>
<keyword evidence="11" id="KW-0325">Glycoprotein</keyword>
<feature type="binding site" evidence="14">
    <location>
        <position position="45"/>
    </location>
    <ligand>
        <name>Ca(2+)</name>
        <dbReference type="ChEBI" id="CHEBI:29108"/>
        <label>1</label>
    </ligand>
</feature>
<feature type="site" description="Transition state stabilizer" evidence="15">
    <location>
        <position position="31"/>
    </location>
</feature>
<evidence type="ECO:0000259" key="18">
    <source>
        <dbReference type="PROSITE" id="PS50873"/>
    </source>
</evidence>
<evidence type="ECO:0000256" key="8">
    <source>
        <dbReference type="ARBA" id="ARBA00022837"/>
    </source>
</evidence>
<evidence type="ECO:0000256" key="15">
    <source>
        <dbReference type="PIRSR" id="PIRSR600823-4"/>
    </source>
</evidence>
<evidence type="ECO:0000256" key="14">
    <source>
        <dbReference type="PIRSR" id="PIRSR600823-3"/>
    </source>
</evidence>
<dbReference type="InterPro" id="IPR002016">
    <property type="entry name" value="Haem_peroxidase"/>
</dbReference>
<dbReference type="Gramene" id="novel_model_1130_5bd9a17a">
    <property type="protein sequence ID" value="cds.novel_model_1130_5bd9a17a"/>
    <property type="gene ID" value="novel_gene_634_5bd9a17a"/>
</dbReference>
<keyword evidence="16" id="KW-1015">Disulfide bond</keyword>
<evidence type="ECO:0000256" key="2">
    <source>
        <dbReference type="ARBA" id="ARBA00001970"/>
    </source>
</evidence>
<feature type="disulfide bond" evidence="16">
    <location>
        <begin position="37"/>
        <end position="42"/>
    </location>
</feature>
<dbReference type="GO" id="GO:0006979">
    <property type="term" value="P:response to oxidative stress"/>
    <property type="evidence" value="ECO:0007669"/>
    <property type="project" value="InterPro"/>
</dbReference>
<comment type="cofactor">
    <cofactor evidence="14">
        <name>Ca(2+)</name>
        <dbReference type="ChEBI" id="CHEBI:29108"/>
    </cofactor>
    <text evidence="14">Binds 2 calcium ions per subunit.</text>
</comment>
<feature type="domain" description="Plant heme peroxidase family profile" evidence="18">
    <location>
        <begin position="1"/>
        <end position="109"/>
    </location>
</feature>
<dbReference type="PROSITE" id="PS50873">
    <property type="entry name" value="PEROXIDASE_4"/>
    <property type="match status" value="1"/>
</dbReference>
<evidence type="ECO:0000256" key="12">
    <source>
        <dbReference type="ARBA" id="ARBA00023324"/>
    </source>
</evidence>
<comment type="catalytic activity">
    <reaction evidence="1">
        <text>2 a phenolic donor + H2O2 = 2 a phenolic radical donor + 2 H2O</text>
        <dbReference type="Rhea" id="RHEA:56136"/>
        <dbReference type="ChEBI" id="CHEBI:15377"/>
        <dbReference type="ChEBI" id="CHEBI:16240"/>
        <dbReference type="ChEBI" id="CHEBI:139520"/>
        <dbReference type="ChEBI" id="CHEBI:139521"/>
        <dbReference type="EC" id="1.11.1.7"/>
    </reaction>
</comment>
<keyword evidence="6" id="KW-0349">Heme</keyword>
<comment type="function">
    <text evidence="3">Removal of H(2)O(2), oxidation of toxic reductants, biosynthesis and degradation of lignin, suberization, auxin catabolism, response to environmental stresses such as wounding, pathogen attack and oxidative stress. These functions might be dependent on each isozyme/isoform in each plant tissue.</text>
</comment>
<dbReference type="AlphaFoldDB" id="A0A803QTA5"/>
<evidence type="ECO:0000256" key="7">
    <source>
        <dbReference type="ARBA" id="ARBA00022723"/>
    </source>
</evidence>
<evidence type="ECO:0000256" key="10">
    <source>
        <dbReference type="ARBA" id="ARBA00023004"/>
    </source>
</evidence>
<evidence type="ECO:0000256" key="9">
    <source>
        <dbReference type="ARBA" id="ARBA00023002"/>
    </source>
</evidence>
<dbReference type="GO" id="GO:0140825">
    <property type="term" value="F:lactoperoxidase activity"/>
    <property type="evidence" value="ECO:0007669"/>
    <property type="project" value="UniProtKB-EC"/>
</dbReference>
<proteinExistence type="inferred from homology"/>
<accession>A0A803QTA5</accession>
<evidence type="ECO:0000256" key="11">
    <source>
        <dbReference type="ARBA" id="ARBA00023180"/>
    </source>
</evidence>
<reference evidence="19 20" key="1">
    <citation type="submission" date="2018-11" db="EMBL/GenBank/DDBJ databases">
        <authorList>
            <person name="Grassa J C."/>
        </authorList>
    </citation>
    <scope>NUCLEOTIDE SEQUENCE [LARGE SCALE GENOMIC DNA]</scope>
</reference>
<evidence type="ECO:0000313" key="19">
    <source>
        <dbReference type="EnsemblPlants" id="cds.novel_model_1130_5bd9a17a"/>
    </source>
</evidence>
<dbReference type="InterPro" id="IPR019794">
    <property type="entry name" value="Peroxidases_AS"/>
</dbReference>
<feature type="binding site" evidence="14">
    <location>
        <position position="43"/>
    </location>
    <ligand>
        <name>Ca(2+)</name>
        <dbReference type="ChEBI" id="CHEBI:29108"/>
        <label>1</label>
    </ligand>
</feature>
<feature type="binding site" evidence="14">
    <location>
        <position position="39"/>
    </location>
    <ligand>
        <name>Ca(2+)</name>
        <dbReference type="ChEBI" id="CHEBI:29108"/>
        <label>1</label>
    </ligand>
</feature>
<dbReference type="EnsemblPlants" id="novel_model_1130_5bd9a17a">
    <property type="protein sequence ID" value="cds.novel_model_1130_5bd9a17a"/>
    <property type="gene ID" value="novel_gene_634_5bd9a17a"/>
</dbReference>
<dbReference type="EC" id="1.11.1.7" evidence="4"/>
<keyword evidence="5" id="KW-0575">Peroxidase</keyword>
<comment type="cofactor">
    <cofactor evidence="2">
        <name>heme b</name>
        <dbReference type="ChEBI" id="CHEBI:60344"/>
    </cofactor>
</comment>
<feature type="active site" description="Proton acceptor" evidence="13">
    <location>
        <position position="35"/>
    </location>
</feature>
<evidence type="ECO:0000313" key="20">
    <source>
        <dbReference type="Proteomes" id="UP000596661"/>
    </source>
</evidence>
<dbReference type="Pfam" id="PF00141">
    <property type="entry name" value="peroxidase"/>
    <property type="match status" value="1"/>
</dbReference>
<dbReference type="GO" id="GO:0020037">
    <property type="term" value="F:heme binding"/>
    <property type="evidence" value="ECO:0007669"/>
    <property type="project" value="InterPro"/>
</dbReference>
<evidence type="ECO:0000256" key="6">
    <source>
        <dbReference type="ARBA" id="ARBA00022617"/>
    </source>
</evidence>
<evidence type="ECO:0000256" key="3">
    <source>
        <dbReference type="ARBA" id="ARBA00002322"/>
    </source>
</evidence>
<feature type="binding site" evidence="14">
    <location>
        <position position="36"/>
    </location>
    <ligand>
        <name>Ca(2+)</name>
        <dbReference type="ChEBI" id="CHEBI:29108"/>
        <label>1</label>
    </ligand>
</feature>
<evidence type="ECO:0000256" key="17">
    <source>
        <dbReference type="RuleBase" id="RU004241"/>
    </source>
</evidence>
<dbReference type="PROSITE" id="PS00436">
    <property type="entry name" value="PEROXIDASE_2"/>
    <property type="match status" value="1"/>
</dbReference>
<dbReference type="InterPro" id="IPR010255">
    <property type="entry name" value="Haem_peroxidase_sf"/>
</dbReference>